<gene>
    <name evidence="2" type="ORF">FM996_21710</name>
</gene>
<reference evidence="2 3" key="1">
    <citation type="submission" date="2019-07" db="EMBL/GenBank/DDBJ databases">
        <title>Ln-dependent methylotrophs.</title>
        <authorList>
            <person name="Tani A."/>
        </authorList>
    </citation>
    <scope>NUCLEOTIDE SEQUENCE [LARGE SCALE GENOMIC DNA]</scope>
    <source>
        <strain evidence="2 3">SM89A</strain>
    </source>
</reference>
<protein>
    <submittedName>
        <fullName evidence="2">DUF3592 domain-containing protein</fullName>
    </submittedName>
</protein>
<evidence type="ECO:0000256" key="1">
    <source>
        <dbReference type="SAM" id="Phobius"/>
    </source>
</evidence>
<name>A0A549SCG1_METSR</name>
<dbReference type="Proteomes" id="UP000316781">
    <property type="component" value="Unassembled WGS sequence"/>
</dbReference>
<evidence type="ECO:0000313" key="2">
    <source>
        <dbReference type="EMBL" id="TRL21182.1"/>
    </source>
</evidence>
<comment type="caution">
    <text evidence="2">The sequence shown here is derived from an EMBL/GenBank/DDBJ whole genome shotgun (WGS) entry which is preliminary data.</text>
</comment>
<dbReference type="RefSeq" id="WP_142864768.1">
    <property type="nucleotide sequence ID" value="NZ_VJMF01000146.1"/>
</dbReference>
<dbReference type="AlphaFoldDB" id="A0A549SCG1"/>
<feature type="transmembrane region" description="Helical" evidence="1">
    <location>
        <begin position="6"/>
        <end position="26"/>
    </location>
</feature>
<accession>A0A549SCG1</accession>
<proteinExistence type="predicted"/>
<keyword evidence="1" id="KW-1133">Transmembrane helix</keyword>
<keyword evidence="1" id="KW-0812">Transmembrane</keyword>
<sequence length="118" mass="13252">MFSESVHHIFVIPGCLLLVLAAFNLLRYRSWGRVTGTIVERRALPIEGEHDKIKVAYVISDRRYVSDVQQTFGQVRIGAEANDEVEISYDPLNPSRCMAYAPTENICTVAIAIVMILV</sequence>
<keyword evidence="1" id="KW-0472">Membrane</keyword>
<dbReference type="EMBL" id="VJMF01000146">
    <property type="protein sequence ID" value="TRL21182.1"/>
    <property type="molecule type" value="Genomic_DNA"/>
</dbReference>
<organism evidence="2 3">
    <name type="scientific">Methylosinus sporium</name>
    <dbReference type="NCBI Taxonomy" id="428"/>
    <lineage>
        <taxon>Bacteria</taxon>
        <taxon>Pseudomonadati</taxon>
        <taxon>Pseudomonadota</taxon>
        <taxon>Alphaproteobacteria</taxon>
        <taxon>Hyphomicrobiales</taxon>
        <taxon>Methylocystaceae</taxon>
        <taxon>Methylosinus</taxon>
    </lineage>
</organism>
<evidence type="ECO:0000313" key="3">
    <source>
        <dbReference type="Proteomes" id="UP000316781"/>
    </source>
</evidence>